<organism evidence="1 2">
    <name type="scientific">Photobacterium leiognathi lrivu.4.1</name>
    <dbReference type="NCBI Taxonomy" id="1248232"/>
    <lineage>
        <taxon>Bacteria</taxon>
        <taxon>Pseudomonadati</taxon>
        <taxon>Pseudomonadota</taxon>
        <taxon>Gammaproteobacteria</taxon>
        <taxon>Vibrionales</taxon>
        <taxon>Vibrionaceae</taxon>
        <taxon>Photobacterium</taxon>
    </lineage>
</organism>
<evidence type="ECO:0000313" key="2">
    <source>
        <dbReference type="Proteomes" id="UP000030675"/>
    </source>
</evidence>
<proteinExistence type="predicted"/>
<reference evidence="2" key="1">
    <citation type="submission" date="2012-12" db="EMBL/GenBank/DDBJ databases">
        <title>Genome Sequence of Photobacterium leiognathi lrivu.4.1.</title>
        <authorList>
            <person name="Urbanczyk H."/>
            <person name="Ogura Y."/>
            <person name="Hayashi T."/>
            <person name="Dunlap P.V."/>
        </authorList>
    </citation>
    <scope>NUCLEOTIDE SEQUENCE [LARGE SCALE GENOMIC DNA]</scope>
    <source>
        <strain evidence="2">lrivu.4.1</strain>
    </source>
</reference>
<dbReference type="RefSeq" id="WP_023934207.1">
    <property type="nucleotide sequence ID" value="NZ_DF196820.1"/>
</dbReference>
<sequence length="74" mass="8582">MDSSDISNVLIAIDTCTDDFTLGFKRYITLPSRIRLNVAYAHYLETGCLDYLPRIKKFLGDMTEDEYINWLKLA</sequence>
<name>V5F606_PHOLE</name>
<accession>V5F606</accession>
<protein>
    <submittedName>
        <fullName evidence="1">Uncharacterized protein</fullName>
    </submittedName>
</protein>
<evidence type="ECO:0000313" key="1">
    <source>
        <dbReference type="EMBL" id="GAD31373.1"/>
    </source>
</evidence>
<gene>
    <name evidence="1" type="ORF">PLEI_3031</name>
</gene>
<dbReference type="AlphaFoldDB" id="V5F606"/>
<dbReference type="EMBL" id="DF196820">
    <property type="protein sequence ID" value="GAD31373.1"/>
    <property type="molecule type" value="Genomic_DNA"/>
</dbReference>
<dbReference type="HOGENOM" id="CLU_2684611_0_0_6"/>
<dbReference type="Proteomes" id="UP000030675">
    <property type="component" value="Unassembled WGS sequence"/>
</dbReference>